<sequence length="327" mass="36138">MRKMSFKNVVHTWVKTCSRSKSKSRPFSSLFDSADTLKRQQESQSKPAFSLETYMTQKIKSINEALDAAISLKDKEPRELHEAMRYSLLPGGKRVCPLFCIASCELVGGTESMAMPAACAVEMIHDAALIQDDLPCMDNAHLRRGNPTTHKAFGEAVAILAGDGLLALAFEHIALYTPTAVPPARIVVDDILDVTKSSQELGKPTGKDLVDGKVTYPRLMGVEKSREFAEKLNKLALDQLSGFDSQKTVPLVALANYIAPSRILLLRILRPIGQIVGRPDLAPVAWVRRFVTPFGNIQLFLEELGQSSGSMFERFEMDPFNSDLINQ</sequence>
<keyword evidence="3" id="KW-0479">Metal-binding</keyword>
<comment type="caution">
    <text evidence="6">The sequence shown here is derived from an EMBL/GenBank/DDBJ whole genome shotgun (WGS) entry which is preliminary data.</text>
</comment>
<dbReference type="SUPFAM" id="SSF48576">
    <property type="entry name" value="Terpenoid synthases"/>
    <property type="match status" value="1"/>
</dbReference>
<evidence type="ECO:0000256" key="4">
    <source>
        <dbReference type="ARBA" id="ARBA00022842"/>
    </source>
</evidence>
<organism evidence="6 7">
    <name type="scientific">Quercus suber</name>
    <name type="common">Cork oak</name>
    <dbReference type="NCBI Taxonomy" id="58331"/>
    <lineage>
        <taxon>Eukaryota</taxon>
        <taxon>Viridiplantae</taxon>
        <taxon>Streptophyta</taxon>
        <taxon>Embryophyta</taxon>
        <taxon>Tracheophyta</taxon>
        <taxon>Spermatophyta</taxon>
        <taxon>Magnoliopsida</taxon>
        <taxon>eudicotyledons</taxon>
        <taxon>Gunneridae</taxon>
        <taxon>Pentapetalae</taxon>
        <taxon>rosids</taxon>
        <taxon>fabids</taxon>
        <taxon>Fagales</taxon>
        <taxon>Fagaceae</taxon>
        <taxon>Quercus</taxon>
    </lineage>
</organism>
<keyword evidence="7" id="KW-1185">Reference proteome</keyword>
<dbReference type="Gene3D" id="1.10.600.10">
    <property type="entry name" value="Farnesyl Diphosphate Synthase"/>
    <property type="match status" value="2"/>
</dbReference>
<keyword evidence="4" id="KW-0460">Magnesium</keyword>
<evidence type="ECO:0000256" key="1">
    <source>
        <dbReference type="ARBA" id="ARBA00001946"/>
    </source>
</evidence>
<dbReference type="GO" id="GO:0005737">
    <property type="term" value="C:cytoplasm"/>
    <property type="evidence" value="ECO:0007669"/>
    <property type="project" value="UniProtKB-ARBA"/>
</dbReference>
<evidence type="ECO:0000256" key="2">
    <source>
        <dbReference type="ARBA" id="ARBA00006706"/>
    </source>
</evidence>
<evidence type="ECO:0000256" key="3">
    <source>
        <dbReference type="ARBA" id="ARBA00022723"/>
    </source>
</evidence>
<accession>A0AAW0IRP0</accession>
<evidence type="ECO:0000313" key="6">
    <source>
        <dbReference type="EMBL" id="KAK7816907.1"/>
    </source>
</evidence>
<dbReference type="InterPro" id="IPR000092">
    <property type="entry name" value="Polyprenyl_synt"/>
</dbReference>
<proteinExistence type="inferred from homology"/>
<protein>
    <submittedName>
        <fullName evidence="6">Geranylgeranyl pyrophosphate synthase 7</fullName>
    </submittedName>
</protein>
<gene>
    <name evidence="6" type="ORF">CFP56_043552</name>
</gene>
<dbReference type="InterPro" id="IPR033749">
    <property type="entry name" value="Polyprenyl_synt_CS"/>
</dbReference>
<dbReference type="PANTHER" id="PTHR43281:SF24">
    <property type="entry name" value="OS07G0580900 PROTEIN"/>
    <property type="match status" value="1"/>
</dbReference>
<comment type="similarity">
    <text evidence="2 5">Belongs to the FPP/GGPP synthase family.</text>
</comment>
<dbReference type="PROSITE" id="PS00723">
    <property type="entry name" value="POLYPRENYL_SYNTHASE_1"/>
    <property type="match status" value="1"/>
</dbReference>
<dbReference type="PANTHER" id="PTHR43281">
    <property type="entry name" value="FARNESYL DIPHOSPHATE SYNTHASE"/>
    <property type="match status" value="1"/>
</dbReference>
<dbReference type="Pfam" id="PF00348">
    <property type="entry name" value="polyprenyl_synt"/>
    <property type="match status" value="2"/>
</dbReference>
<comment type="cofactor">
    <cofactor evidence="1">
        <name>Mg(2+)</name>
        <dbReference type="ChEBI" id="CHEBI:18420"/>
    </cofactor>
</comment>
<evidence type="ECO:0000256" key="5">
    <source>
        <dbReference type="RuleBase" id="RU004466"/>
    </source>
</evidence>
<dbReference type="GO" id="GO:0004311">
    <property type="term" value="F:geranylgeranyl diphosphate synthase activity"/>
    <property type="evidence" value="ECO:0007669"/>
    <property type="project" value="TreeGrafter"/>
</dbReference>
<reference evidence="6 7" key="1">
    <citation type="journal article" date="2018" name="Sci. Data">
        <title>The draft genome sequence of cork oak.</title>
        <authorList>
            <person name="Ramos A.M."/>
            <person name="Usie A."/>
            <person name="Barbosa P."/>
            <person name="Barros P.M."/>
            <person name="Capote T."/>
            <person name="Chaves I."/>
            <person name="Simoes F."/>
            <person name="Abreu I."/>
            <person name="Carrasquinho I."/>
            <person name="Faro C."/>
            <person name="Guimaraes J.B."/>
            <person name="Mendonca D."/>
            <person name="Nobrega F."/>
            <person name="Rodrigues L."/>
            <person name="Saibo N.J.M."/>
            <person name="Varela M.C."/>
            <person name="Egas C."/>
            <person name="Matos J."/>
            <person name="Miguel C.M."/>
            <person name="Oliveira M.M."/>
            <person name="Ricardo C.P."/>
            <person name="Goncalves S."/>
        </authorList>
    </citation>
    <scope>NUCLEOTIDE SEQUENCE [LARGE SCALE GENOMIC DNA]</scope>
    <source>
        <strain evidence="7">cv. HL8</strain>
    </source>
</reference>
<dbReference type="Proteomes" id="UP000237347">
    <property type="component" value="Unassembled WGS sequence"/>
</dbReference>
<dbReference type="AlphaFoldDB" id="A0AAW0IRP0"/>
<name>A0AAW0IRP0_QUESU</name>
<feature type="non-terminal residue" evidence="6">
    <location>
        <position position="327"/>
    </location>
</feature>
<dbReference type="GO" id="GO:0046872">
    <property type="term" value="F:metal ion binding"/>
    <property type="evidence" value="ECO:0007669"/>
    <property type="project" value="UniProtKB-KW"/>
</dbReference>
<keyword evidence="5" id="KW-0808">Transferase</keyword>
<dbReference type="EMBL" id="PKMF04000914">
    <property type="protein sequence ID" value="KAK7816907.1"/>
    <property type="molecule type" value="Genomic_DNA"/>
</dbReference>
<dbReference type="GO" id="GO:0008299">
    <property type="term" value="P:isoprenoid biosynthetic process"/>
    <property type="evidence" value="ECO:0007669"/>
    <property type="project" value="InterPro"/>
</dbReference>
<dbReference type="InterPro" id="IPR008949">
    <property type="entry name" value="Isoprenoid_synthase_dom_sf"/>
</dbReference>
<evidence type="ECO:0000313" key="7">
    <source>
        <dbReference type="Proteomes" id="UP000237347"/>
    </source>
</evidence>